<keyword evidence="3" id="KW-1185">Reference proteome</keyword>
<comment type="caution">
    <text evidence="2">The sequence shown here is derived from an EMBL/GenBank/DDBJ whole genome shotgun (WGS) entry which is preliminary data.</text>
</comment>
<evidence type="ECO:0000313" key="2">
    <source>
        <dbReference type="EMBL" id="KAJ7352189.1"/>
    </source>
</evidence>
<organism evidence="2 3">
    <name type="scientific">Mycena albidolilacea</name>
    <dbReference type="NCBI Taxonomy" id="1033008"/>
    <lineage>
        <taxon>Eukaryota</taxon>
        <taxon>Fungi</taxon>
        <taxon>Dikarya</taxon>
        <taxon>Basidiomycota</taxon>
        <taxon>Agaricomycotina</taxon>
        <taxon>Agaricomycetes</taxon>
        <taxon>Agaricomycetidae</taxon>
        <taxon>Agaricales</taxon>
        <taxon>Marasmiineae</taxon>
        <taxon>Mycenaceae</taxon>
        <taxon>Mycena</taxon>
    </lineage>
</organism>
<feature type="domain" description="MD-2-related lipid-recognition" evidence="1">
    <location>
        <begin position="5"/>
        <end position="57"/>
    </location>
</feature>
<reference evidence="2" key="1">
    <citation type="submission" date="2023-03" db="EMBL/GenBank/DDBJ databases">
        <title>Massive genome expansion in bonnet fungi (Mycena s.s.) driven by repeated elements and novel gene families across ecological guilds.</title>
        <authorList>
            <consortium name="Lawrence Berkeley National Laboratory"/>
            <person name="Harder C.B."/>
            <person name="Miyauchi S."/>
            <person name="Viragh M."/>
            <person name="Kuo A."/>
            <person name="Thoen E."/>
            <person name="Andreopoulos B."/>
            <person name="Lu D."/>
            <person name="Skrede I."/>
            <person name="Drula E."/>
            <person name="Henrissat B."/>
            <person name="Morin E."/>
            <person name="Kohler A."/>
            <person name="Barry K."/>
            <person name="LaButti K."/>
            <person name="Morin E."/>
            <person name="Salamov A."/>
            <person name="Lipzen A."/>
            <person name="Mereny Z."/>
            <person name="Hegedus B."/>
            <person name="Baldrian P."/>
            <person name="Stursova M."/>
            <person name="Weitz H."/>
            <person name="Taylor A."/>
            <person name="Grigoriev I.V."/>
            <person name="Nagy L.G."/>
            <person name="Martin F."/>
            <person name="Kauserud H."/>
        </authorList>
    </citation>
    <scope>NUCLEOTIDE SEQUENCE</scope>
    <source>
        <strain evidence="2">CBHHK002</strain>
    </source>
</reference>
<feature type="non-terminal residue" evidence="2">
    <location>
        <position position="58"/>
    </location>
</feature>
<feature type="non-terminal residue" evidence="2">
    <location>
        <position position="1"/>
    </location>
</feature>
<evidence type="ECO:0000313" key="3">
    <source>
        <dbReference type="Proteomes" id="UP001218218"/>
    </source>
</evidence>
<dbReference type="AlphaFoldDB" id="A0AAD7A8N9"/>
<sequence>QVHLHPTPPDLPKIGRDPTITVDLDIVETIKEDTAADVLVKFGRIKLLQKTLDICEEA</sequence>
<dbReference type="Pfam" id="PF02221">
    <property type="entry name" value="E1_DerP2_DerF2"/>
    <property type="match status" value="1"/>
</dbReference>
<evidence type="ECO:0000259" key="1">
    <source>
        <dbReference type="Pfam" id="PF02221"/>
    </source>
</evidence>
<dbReference type="InterPro" id="IPR003172">
    <property type="entry name" value="ML_dom"/>
</dbReference>
<accession>A0AAD7A8N9</accession>
<dbReference type="Proteomes" id="UP001218218">
    <property type="component" value="Unassembled WGS sequence"/>
</dbReference>
<proteinExistence type="predicted"/>
<dbReference type="EMBL" id="JARIHO010000012">
    <property type="protein sequence ID" value="KAJ7352189.1"/>
    <property type="molecule type" value="Genomic_DNA"/>
</dbReference>
<protein>
    <recommendedName>
        <fullName evidence="1">MD-2-related lipid-recognition domain-containing protein</fullName>
    </recommendedName>
</protein>
<gene>
    <name evidence="2" type="ORF">DFH08DRAFT_615288</name>
</gene>
<name>A0AAD7A8N9_9AGAR</name>